<evidence type="ECO:0000313" key="3">
    <source>
        <dbReference type="EMBL" id="NGP87433.1"/>
    </source>
</evidence>
<gene>
    <name evidence="3" type="ORF">G3569_03620</name>
</gene>
<feature type="transmembrane region" description="Helical" evidence="1">
    <location>
        <begin position="181"/>
        <end position="203"/>
    </location>
</feature>
<feature type="transmembrane region" description="Helical" evidence="1">
    <location>
        <begin position="147"/>
        <end position="169"/>
    </location>
</feature>
<keyword evidence="1" id="KW-0812">Transmembrane</keyword>
<keyword evidence="1" id="KW-1133">Transmembrane helix</keyword>
<feature type="domain" description="EamA" evidence="2">
    <location>
        <begin position="150"/>
        <end position="288"/>
    </location>
</feature>
<dbReference type="GO" id="GO:0016020">
    <property type="term" value="C:membrane"/>
    <property type="evidence" value="ECO:0007669"/>
    <property type="project" value="InterPro"/>
</dbReference>
<feature type="transmembrane region" description="Helical" evidence="1">
    <location>
        <begin position="9"/>
        <end position="31"/>
    </location>
</feature>
<evidence type="ECO:0000259" key="2">
    <source>
        <dbReference type="Pfam" id="PF00892"/>
    </source>
</evidence>
<feature type="domain" description="EamA" evidence="2">
    <location>
        <begin position="9"/>
        <end position="137"/>
    </location>
</feature>
<feature type="transmembrane region" description="Helical" evidence="1">
    <location>
        <begin position="247"/>
        <end position="267"/>
    </location>
</feature>
<evidence type="ECO:0000313" key="4">
    <source>
        <dbReference type="Proteomes" id="UP000479132"/>
    </source>
</evidence>
<evidence type="ECO:0000256" key="1">
    <source>
        <dbReference type="SAM" id="Phobius"/>
    </source>
</evidence>
<comment type="caution">
    <text evidence="3">The sequence shown here is derived from an EMBL/GenBank/DDBJ whole genome shotgun (WGS) entry which is preliminary data.</text>
</comment>
<keyword evidence="4" id="KW-1185">Reference proteome</keyword>
<reference evidence="3 4" key="1">
    <citation type="submission" date="2020-02" db="EMBL/GenBank/DDBJ databases">
        <title>Aliifodinibius halophilus 2W32, complete genome.</title>
        <authorList>
            <person name="Li Y."/>
            <person name="Wu S."/>
        </authorList>
    </citation>
    <scope>NUCLEOTIDE SEQUENCE [LARGE SCALE GENOMIC DNA]</scope>
    <source>
        <strain evidence="3 4">2W32</strain>
    </source>
</reference>
<dbReference type="InterPro" id="IPR037185">
    <property type="entry name" value="EmrE-like"/>
</dbReference>
<feature type="transmembrane region" description="Helical" evidence="1">
    <location>
        <begin position="89"/>
        <end position="113"/>
    </location>
</feature>
<feature type="transmembrane region" description="Helical" evidence="1">
    <location>
        <begin position="120"/>
        <end position="141"/>
    </location>
</feature>
<dbReference type="EMBL" id="JAALLS010000003">
    <property type="protein sequence ID" value="NGP87433.1"/>
    <property type="molecule type" value="Genomic_DNA"/>
</dbReference>
<dbReference type="Pfam" id="PF00892">
    <property type="entry name" value="EamA"/>
    <property type="match status" value="2"/>
</dbReference>
<dbReference type="Proteomes" id="UP000479132">
    <property type="component" value="Unassembled WGS sequence"/>
</dbReference>
<sequence>MRSSNIHALAYIIFGAAMVSFTSVLVELAHVGPTVSAFYRMLFGGIILLGVSLIRRERLWYGIKSLAIPLLCAFLFSLDLFFWHRSILFVGPGLATILGNMQVFFVAVLAVWFLKEHLGWRLMVAIPIAVIGLFLIVRTGWGEQGGAVKLGVVYGLLTALCYALYILTLRRSQSEEQKLRYSLFANMTWICLLASVFLGITVLVEPEAHFSIPDLQTWAALLGLGIMGQALGWVFISKGLPQVNASVAGLALLLQPALAFMWDILIFDRPTTALEYVGAAIVLGAIYLGSSKKKK</sequence>
<proteinExistence type="predicted"/>
<accession>A0A6M1T449</accession>
<protein>
    <submittedName>
        <fullName evidence="3">DMT family transporter</fullName>
    </submittedName>
</protein>
<dbReference type="AlphaFoldDB" id="A0A6M1T449"/>
<feature type="transmembrane region" description="Helical" evidence="1">
    <location>
        <begin position="37"/>
        <end position="54"/>
    </location>
</feature>
<name>A0A6M1T449_9BACT</name>
<organism evidence="3 4">
    <name type="scientific">Fodinibius halophilus</name>
    <dbReference type="NCBI Taxonomy" id="1736908"/>
    <lineage>
        <taxon>Bacteria</taxon>
        <taxon>Pseudomonadati</taxon>
        <taxon>Balneolota</taxon>
        <taxon>Balneolia</taxon>
        <taxon>Balneolales</taxon>
        <taxon>Balneolaceae</taxon>
        <taxon>Fodinibius</taxon>
    </lineage>
</organism>
<dbReference type="InterPro" id="IPR000620">
    <property type="entry name" value="EamA_dom"/>
</dbReference>
<feature type="transmembrane region" description="Helical" evidence="1">
    <location>
        <begin position="273"/>
        <end position="290"/>
    </location>
</feature>
<dbReference type="SUPFAM" id="SSF103481">
    <property type="entry name" value="Multidrug resistance efflux transporter EmrE"/>
    <property type="match status" value="2"/>
</dbReference>
<feature type="transmembrane region" description="Helical" evidence="1">
    <location>
        <begin position="66"/>
        <end position="83"/>
    </location>
</feature>
<feature type="transmembrane region" description="Helical" evidence="1">
    <location>
        <begin position="215"/>
        <end position="235"/>
    </location>
</feature>
<keyword evidence="1" id="KW-0472">Membrane</keyword>
<dbReference type="PANTHER" id="PTHR22911">
    <property type="entry name" value="ACYL-MALONYL CONDENSING ENZYME-RELATED"/>
    <property type="match status" value="1"/>
</dbReference>
<dbReference type="RefSeq" id="WP_165266185.1">
    <property type="nucleotide sequence ID" value="NZ_JAALLS010000003.1"/>
</dbReference>